<dbReference type="Proteomes" id="UP000005237">
    <property type="component" value="Unassembled WGS sequence"/>
</dbReference>
<evidence type="ECO:0000313" key="3">
    <source>
        <dbReference type="Proteomes" id="UP000005237"/>
    </source>
</evidence>
<sequence length="83" mass="8928">VVDGELTIEVTTDNMGNNEWSAVGFGPDMSDLSVVVFQVKDSKPSVVTGATQGYGAPALDSTPSVNLQSVNYNSHRYHQLRLD</sequence>
<dbReference type="EnsemblMetazoa" id="CJA14503.1">
    <property type="protein sequence ID" value="CJA14503.1"/>
    <property type="gene ID" value="WBGene00133707"/>
</dbReference>
<name>A0A8R1HYF8_CAEJA</name>
<dbReference type="PANTHER" id="PTHR36516">
    <property type="entry name" value="PROTEIN CBG04168-RELATED"/>
    <property type="match status" value="1"/>
</dbReference>
<evidence type="ECO:0000259" key="1">
    <source>
        <dbReference type="PROSITE" id="PS50836"/>
    </source>
</evidence>
<dbReference type="PROSITE" id="PS50836">
    <property type="entry name" value="DOMON"/>
    <property type="match status" value="1"/>
</dbReference>
<dbReference type="Pfam" id="PF03351">
    <property type="entry name" value="DOMON"/>
    <property type="match status" value="1"/>
</dbReference>
<protein>
    <submittedName>
        <fullName evidence="2">DOMON domain-containing protein</fullName>
    </submittedName>
</protein>
<accession>A0A8R1HYF8</accession>
<proteinExistence type="predicted"/>
<evidence type="ECO:0000313" key="2">
    <source>
        <dbReference type="EnsemblMetazoa" id="CJA14503.1"/>
    </source>
</evidence>
<dbReference type="AlphaFoldDB" id="A0A8R1HYF8"/>
<keyword evidence="3" id="KW-1185">Reference proteome</keyword>
<organism evidence="2 3">
    <name type="scientific">Caenorhabditis japonica</name>
    <dbReference type="NCBI Taxonomy" id="281687"/>
    <lineage>
        <taxon>Eukaryota</taxon>
        <taxon>Metazoa</taxon>
        <taxon>Ecdysozoa</taxon>
        <taxon>Nematoda</taxon>
        <taxon>Chromadorea</taxon>
        <taxon>Rhabditida</taxon>
        <taxon>Rhabditina</taxon>
        <taxon>Rhabditomorpha</taxon>
        <taxon>Rhabditoidea</taxon>
        <taxon>Rhabditidae</taxon>
        <taxon>Peloderinae</taxon>
        <taxon>Caenorhabditis</taxon>
    </lineage>
</organism>
<dbReference type="InterPro" id="IPR005018">
    <property type="entry name" value="DOMON_domain"/>
</dbReference>
<feature type="domain" description="DOMON" evidence="1">
    <location>
        <begin position="1"/>
        <end position="83"/>
    </location>
</feature>
<reference evidence="2" key="2">
    <citation type="submission" date="2022-06" db="UniProtKB">
        <authorList>
            <consortium name="EnsemblMetazoa"/>
        </authorList>
    </citation>
    <scope>IDENTIFICATION</scope>
    <source>
        <strain evidence="2">DF5081</strain>
    </source>
</reference>
<dbReference type="PANTHER" id="PTHR36516:SF1">
    <property type="entry name" value="DOMON DOMAIN-CONTAINING PROTEIN"/>
    <property type="match status" value="1"/>
</dbReference>
<reference evidence="3" key="1">
    <citation type="submission" date="2010-08" db="EMBL/GenBank/DDBJ databases">
        <authorList>
            <consortium name="Caenorhabditis japonica Sequencing Consortium"/>
            <person name="Wilson R.K."/>
        </authorList>
    </citation>
    <scope>NUCLEOTIDE SEQUENCE [LARGE SCALE GENOMIC DNA]</scope>
    <source>
        <strain evidence="3">DF5081</strain>
    </source>
</reference>